<dbReference type="Pfam" id="PF02575">
    <property type="entry name" value="YbaB_DNA_bd"/>
    <property type="match status" value="1"/>
</dbReference>
<dbReference type="SUPFAM" id="SSF82607">
    <property type="entry name" value="YbaB-like"/>
    <property type="match status" value="1"/>
</dbReference>
<dbReference type="PANTHER" id="PTHR33449:SF1">
    <property type="entry name" value="NUCLEOID-ASSOCIATED PROTEIN YBAB"/>
    <property type="match status" value="1"/>
</dbReference>
<evidence type="ECO:0000256" key="1">
    <source>
        <dbReference type="ARBA" id="ARBA00023125"/>
    </source>
</evidence>
<dbReference type="PIRSF" id="PIRSF004555">
    <property type="entry name" value="UCP004555"/>
    <property type="match status" value="1"/>
</dbReference>
<dbReference type="InterPro" id="IPR036894">
    <property type="entry name" value="YbaB-like_sf"/>
</dbReference>
<dbReference type="Gene3D" id="3.30.1310.10">
    <property type="entry name" value="Nucleoid-associated protein YbaB-like domain"/>
    <property type="match status" value="1"/>
</dbReference>
<comment type="function">
    <text evidence="2">Binds to DNA and alters its conformation. May be involved in regulation of gene expression, nucleoid organization and DNA protection.</text>
</comment>
<sequence length="109" mass="11212">MNPLKMAEMLSQANKMQEDMQRKLTQTIVEGSSGGGAVTATMNGKKELVKLKIDPAAVTSLSGPNPDVELLESLIVGAVNDAGHKADEAIQSSVKGALGGLNLNIPGLG</sequence>
<dbReference type="NCBIfam" id="TIGR00103">
    <property type="entry name" value="DNA_YbaB_EbfC"/>
    <property type="match status" value="1"/>
</dbReference>
<dbReference type="AlphaFoldDB" id="A0AAU7DS57"/>
<organism evidence="3">
    <name type="scientific">Telmatobacter sp. DSM 110680</name>
    <dbReference type="NCBI Taxonomy" id="3036704"/>
    <lineage>
        <taxon>Bacteria</taxon>
        <taxon>Pseudomonadati</taxon>
        <taxon>Acidobacteriota</taxon>
        <taxon>Terriglobia</taxon>
        <taxon>Terriglobales</taxon>
        <taxon>Acidobacteriaceae</taxon>
        <taxon>Telmatobacter</taxon>
    </lineage>
</organism>
<keyword evidence="1 2" id="KW-0238">DNA-binding</keyword>
<dbReference type="GO" id="GO:0003677">
    <property type="term" value="F:DNA binding"/>
    <property type="evidence" value="ECO:0007669"/>
    <property type="project" value="UniProtKB-UniRule"/>
</dbReference>
<dbReference type="PANTHER" id="PTHR33449">
    <property type="entry name" value="NUCLEOID-ASSOCIATED PROTEIN YBAB"/>
    <property type="match status" value="1"/>
</dbReference>
<comment type="similarity">
    <text evidence="2">Belongs to the YbaB/EbfC family.</text>
</comment>
<name>A0AAU7DS57_9BACT</name>
<comment type="subunit">
    <text evidence="2">Homodimer.</text>
</comment>
<dbReference type="EMBL" id="CP121196">
    <property type="protein sequence ID" value="XBH20145.1"/>
    <property type="molecule type" value="Genomic_DNA"/>
</dbReference>
<evidence type="ECO:0000313" key="3">
    <source>
        <dbReference type="EMBL" id="XBH20145.1"/>
    </source>
</evidence>
<comment type="subcellular location">
    <subcellularLocation>
        <location evidence="2">Cytoplasm</location>
        <location evidence="2">Nucleoid</location>
    </subcellularLocation>
</comment>
<dbReference type="InterPro" id="IPR004401">
    <property type="entry name" value="YbaB/EbfC"/>
</dbReference>
<accession>A0AAU7DS57</accession>
<evidence type="ECO:0000256" key="2">
    <source>
        <dbReference type="HAMAP-Rule" id="MF_00274"/>
    </source>
</evidence>
<dbReference type="GO" id="GO:0005829">
    <property type="term" value="C:cytosol"/>
    <property type="evidence" value="ECO:0007669"/>
    <property type="project" value="TreeGrafter"/>
</dbReference>
<reference evidence="3" key="1">
    <citation type="submission" date="2023-03" db="EMBL/GenBank/DDBJ databases">
        <title>Edaphobacter sp.</title>
        <authorList>
            <person name="Huber K.J."/>
            <person name="Papendorf J."/>
            <person name="Pilke C."/>
            <person name="Bunk B."/>
            <person name="Sproeer C."/>
            <person name="Pester M."/>
        </authorList>
    </citation>
    <scope>NUCLEOTIDE SEQUENCE</scope>
    <source>
        <strain evidence="3">DSM 110680</strain>
    </source>
</reference>
<protein>
    <recommendedName>
        <fullName evidence="2">Nucleoid-associated protein P8935_17105</fullName>
    </recommendedName>
</protein>
<proteinExistence type="inferred from homology"/>
<dbReference type="HAMAP" id="MF_00274">
    <property type="entry name" value="DNA_YbaB_EbfC"/>
    <property type="match status" value="1"/>
</dbReference>
<gene>
    <name evidence="3" type="ORF">P8935_17105</name>
</gene>
<dbReference type="GO" id="GO:0043590">
    <property type="term" value="C:bacterial nucleoid"/>
    <property type="evidence" value="ECO:0007669"/>
    <property type="project" value="UniProtKB-UniRule"/>
</dbReference>
<keyword evidence="2" id="KW-0963">Cytoplasm</keyword>